<dbReference type="Proteomes" id="UP000003185">
    <property type="component" value="Unassembled WGS sequence"/>
</dbReference>
<dbReference type="EMBL" id="AAZF01000019">
    <property type="protein sequence ID" value="EDJ91976.1"/>
    <property type="molecule type" value="Genomic_DNA"/>
</dbReference>
<gene>
    <name evidence="1" type="ORF">CGSHi3655_00435</name>
</gene>
<protein>
    <submittedName>
        <fullName evidence="1">Uncharacterized protein</fullName>
    </submittedName>
</protein>
<comment type="caution">
    <text evidence="1">The sequence shown here is derived from an EMBL/GenBank/DDBJ whole genome shotgun (WGS) entry which is preliminary data.</text>
</comment>
<evidence type="ECO:0000313" key="2">
    <source>
        <dbReference type="Proteomes" id="UP000003185"/>
    </source>
</evidence>
<reference evidence="1 2" key="1">
    <citation type="journal article" date="2007" name="Genome Biol.">
        <title>Characterization and modeling of the Haemophilus influenzae core and supragenomes based on the complete genomic sequences of Rd and 12 clinical nontypeable strains.</title>
        <authorList>
            <person name="Hogg J.S."/>
            <person name="Hu F.Z."/>
            <person name="Janto B."/>
            <person name="Boissy R."/>
            <person name="Hayes J."/>
            <person name="Keefe R."/>
            <person name="Post J.C."/>
            <person name="Ehrlich G.D."/>
        </authorList>
    </citation>
    <scope>NUCLEOTIDE SEQUENCE [LARGE SCALE GENOMIC DNA]</scope>
    <source>
        <strain evidence="2">NTHi 3655</strain>
    </source>
</reference>
<accession>A0A0H3PBQ6</accession>
<proteinExistence type="predicted"/>
<sequence length="22" mass="2563">MKESAVKNSFILTALFYVKIIF</sequence>
<evidence type="ECO:0000313" key="1">
    <source>
        <dbReference type="EMBL" id="EDJ91976.1"/>
    </source>
</evidence>
<name>A0A0H3PBQ6_HAEI3</name>
<organism evidence="1 2">
    <name type="scientific">Haemophilus influenzae (strain NTHi 3655)</name>
    <dbReference type="NCBI Taxonomy" id="375177"/>
    <lineage>
        <taxon>Bacteria</taxon>
        <taxon>Pseudomonadati</taxon>
        <taxon>Pseudomonadota</taxon>
        <taxon>Gammaproteobacteria</taxon>
        <taxon>Pasteurellales</taxon>
        <taxon>Pasteurellaceae</taxon>
        <taxon>Haemophilus</taxon>
    </lineage>
</organism>
<dbReference type="AlphaFoldDB" id="A0A0H3PBQ6"/>